<protein>
    <recommendedName>
        <fullName evidence="1">diguanylate cyclase</fullName>
        <ecNumber evidence="1">2.7.7.65</ecNumber>
    </recommendedName>
</protein>
<dbReference type="EMBL" id="JBHSDR010000003">
    <property type="protein sequence ID" value="MFC4294443.1"/>
    <property type="molecule type" value="Genomic_DNA"/>
</dbReference>
<feature type="domain" description="GGDEF" evidence="4">
    <location>
        <begin position="164"/>
        <end position="294"/>
    </location>
</feature>
<dbReference type="InterPro" id="IPR043128">
    <property type="entry name" value="Rev_trsase/Diguanyl_cyclase"/>
</dbReference>
<dbReference type="PANTHER" id="PTHR45138">
    <property type="entry name" value="REGULATORY COMPONENTS OF SENSORY TRANSDUCTION SYSTEM"/>
    <property type="match status" value="1"/>
</dbReference>
<dbReference type="NCBIfam" id="TIGR00229">
    <property type="entry name" value="sensory_box"/>
    <property type="match status" value="1"/>
</dbReference>
<feature type="region of interest" description="Disordered" evidence="3">
    <location>
        <begin position="291"/>
        <end position="314"/>
    </location>
</feature>
<comment type="caution">
    <text evidence="5">The sequence shown here is derived from an EMBL/GenBank/DDBJ whole genome shotgun (WGS) entry which is preliminary data.</text>
</comment>
<dbReference type="RefSeq" id="WP_379537893.1">
    <property type="nucleotide sequence ID" value="NZ_JBHSDR010000003.1"/>
</dbReference>
<evidence type="ECO:0000256" key="3">
    <source>
        <dbReference type="SAM" id="MobiDB-lite"/>
    </source>
</evidence>
<dbReference type="Pfam" id="PF00990">
    <property type="entry name" value="GGDEF"/>
    <property type="match status" value="1"/>
</dbReference>
<evidence type="ECO:0000313" key="5">
    <source>
        <dbReference type="EMBL" id="MFC4294443.1"/>
    </source>
</evidence>
<dbReference type="SUPFAM" id="SSF55073">
    <property type="entry name" value="Nucleotide cyclase"/>
    <property type="match status" value="1"/>
</dbReference>
<dbReference type="Gene3D" id="3.30.450.20">
    <property type="entry name" value="PAS domain"/>
    <property type="match status" value="1"/>
</dbReference>
<accession>A0ABV8RMX7</accession>
<dbReference type="SUPFAM" id="SSF55785">
    <property type="entry name" value="PYP-like sensor domain (PAS domain)"/>
    <property type="match status" value="1"/>
</dbReference>
<dbReference type="EC" id="2.7.7.65" evidence="1"/>
<proteinExistence type="predicted"/>
<dbReference type="SMART" id="SM00267">
    <property type="entry name" value="GGDEF"/>
    <property type="match status" value="1"/>
</dbReference>
<comment type="catalytic activity">
    <reaction evidence="2">
        <text>2 GTP = 3',3'-c-di-GMP + 2 diphosphate</text>
        <dbReference type="Rhea" id="RHEA:24898"/>
        <dbReference type="ChEBI" id="CHEBI:33019"/>
        <dbReference type="ChEBI" id="CHEBI:37565"/>
        <dbReference type="ChEBI" id="CHEBI:58805"/>
        <dbReference type="EC" id="2.7.7.65"/>
    </reaction>
</comment>
<dbReference type="CDD" id="cd01949">
    <property type="entry name" value="GGDEF"/>
    <property type="match status" value="1"/>
</dbReference>
<evidence type="ECO:0000256" key="1">
    <source>
        <dbReference type="ARBA" id="ARBA00012528"/>
    </source>
</evidence>
<sequence length="314" mass="34091">MGVMITPQESSALYELLAEQTTDIIIKTDCDGFIRHVLPAGAAPPELAGGRLEGCHLLDLVDTPFAPAVMAGLRATLAGRQESKWVEFRSPRQAVPGNWFGLRMRRLLDEDDRPYGAVGIIRSIAERRSFEERLFAAAMTDPLTGLTNRSAFSWMLQHMVEGAVSGCLAMFDIDHFKAINLKFGHAAGDDLLVVFADLVKSLTRSQDIISRIGGESFGVLLPHATSDQAEAICRRIVTSLAEACGPAGGDRLRLTVSAGLAPIEHSLDATIKRAELALAFAKARGRNRVETASRQRSYWQGSIPGSDPESRIAH</sequence>
<dbReference type="InterPro" id="IPR000014">
    <property type="entry name" value="PAS"/>
</dbReference>
<dbReference type="PROSITE" id="PS50887">
    <property type="entry name" value="GGDEF"/>
    <property type="match status" value="1"/>
</dbReference>
<dbReference type="InterPro" id="IPR050469">
    <property type="entry name" value="Diguanylate_Cyclase"/>
</dbReference>
<dbReference type="InterPro" id="IPR013656">
    <property type="entry name" value="PAS_4"/>
</dbReference>
<dbReference type="InterPro" id="IPR035965">
    <property type="entry name" value="PAS-like_dom_sf"/>
</dbReference>
<dbReference type="NCBIfam" id="TIGR00254">
    <property type="entry name" value="GGDEF"/>
    <property type="match status" value="1"/>
</dbReference>
<dbReference type="Gene3D" id="3.30.70.270">
    <property type="match status" value="1"/>
</dbReference>
<dbReference type="Pfam" id="PF08448">
    <property type="entry name" value="PAS_4"/>
    <property type="match status" value="1"/>
</dbReference>
<evidence type="ECO:0000259" key="4">
    <source>
        <dbReference type="PROSITE" id="PS50887"/>
    </source>
</evidence>
<dbReference type="Proteomes" id="UP001595828">
    <property type="component" value="Unassembled WGS sequence"/>
</dbReference>
<name>A0ABV8RMX7_9SPHN</name>
<evidence type="ECO:0000313" key="6">
    <source>
        <dbReference type="Proteomes" id="UP001595828"/>
    </source>
</evidence>
<organism evidence="5 6">
    <name type="scientific">Novosphingobium tardum</name>
    <dbReference type="NCBI Taxonomy" id="1538021"/>
    <lineage>
        <taxon>Bacteria</taxon>
        <taxon>Pseudomonadati</taxon>
        <taxon>Pseudomonadota</taxon>
        <taxon>Alphaproteobacteria</taxon>
        <taxon>Sphingomonadales</taxon>
        <taxon>Sphingomonadaceae</taxon>
        <taxon>Novosphingobium</taxon>
    </lineage>
</organism>
<dbReference type="PANTHER" id="PTHR45138:SF9">
    <property type="entry name" value="DIGUANYLATE CYCLASE DGCM-RELATED"/>
    <property type="match status" value="1"/>
</dbReference>
<reference evidence="6" key="1">
    <citation type="journal article" date="2019" name="Int. J. Syst. Evol. Microbiol.">
        <title>The Global Catalogue of Microorganisms (GCM) 10K type strain sequencing project: providing services to taxonomists for standard genome sequencing and annotation.</title>
        <authorList>
            <consortium name="The Broad Institute Genomics Platform"/>
            <consortium name="The Broad Institute Genome Sequencing Center for Infectious Disease"/>
            <person name="Wu L."/>
            <person name="Ma J."/>
        </authorList>
    </citation>
    <scope>NUCLEOTIDE SEQUENCE [LARGE SCALE GENOMIC DNA]</scope>
    <source>
        <strain evidence="6">CGMCC 1.12989</strain>
    </source>
</reference>
<keyword evidence="6" id="KW-1185">Reference proteome</keyword>
<evidence type="ECO:0000256" key="2">
    <source>
        <dbReference type="ARBA" id="ARBA00034247"/>
    </source>
</evidence>
<gene>
    <name evidence="5" type="ORF">ACFO0A_05145</name>
</gene>
<dbReference type="InterPro" id="IPR029787">
    <property type="entry name" value="Nucleotide_cyclase"/>
</dbReference>
<dbReference type="InterPro" id="IPR000160">
    <property type="entry name" value="GGDEF_dom"/>
</dbReference>